<dbReference type="AlphaFoldDB" id="A0A1D8AFC9"/>
<keyword evidence="1" id="KW-0614">Plasmid</keyword>
<keyword evidence="2" id="KW-1185">Reference proteome</keyword>
<gene>
    <name evidence="1" type="ORF">BES08_28830</name>
</gene>
<name>A0A1D8AFC9_9SPHN</name>
<protein>
    <recommendedName>
        <fullName evidence="3">Single-stranded DNA endonuclease</fullName>
    </recommendedName>
</protein>
<dbReference type="KEGG" id="nre:BES08_28830"/>
<dbReference type="RefSeq" id="WP_008831237.1">
    <property type="nucleotide sequence ID" value="NZ_CP017077.1"/>
</dbReference>
<evidence type="ECO:0000313" key="2">
    <source>
        <dbReference type="Proteomes" id="UP000094626"/>
    </source>
</evidence>
<dbReference type="Pfam" id="PF11171">
    <property type="entry name" value="DUF2958"/>
    <property type="match status" value="1"/>
</dbReference>
<reference evidence="2" key="1">
    <citation type="journal article" date="2017" name="J. Biotechnol.">
        <title>Complete genome sequence of Novosphingobium resinovorum SA1, a versatile xenobiotic-degrading bacterium capable of utilizing sulfanilic acid.</title>
        <authorList>
            <person name="Hegedus B."/>
            <person name="Kos P.B."/>
            <person name="Balint B."/>
            <person name="Maroti G."/>
            <person name="Gan H.M."/>
            <person name="Perei K."/>
            <person name="Rakhely G."/>
        </authorList>
    </citation>
    <scope>NUCLEOTIDE SEQUENCE [LARGE SCALE GENOMIC DNA]</scope>
    <source>
        <strain evidence="2">SA1</strain>
    </source>
</reference>
<sequence length="136" mass="15175">MSLLSRTASRMLLANARMSARHPAFDPYPLVRLFNPLGPGTWLVSELYPDGDTLFGLADLGFGCPELGCFSLREVAGIHLPFGMGIERDRMFRTRQRMSRWTEVSRLLGSIGAAQAYLDQMERAFGSIPEIPLKRG</sequence>
<proteinExistence type="predicted"/>
<evidence type="ECO:0000313" key="1">
    <source>
        <dbReference type="EMBL" id="AOR80809.1"/>
    </source>
</evidence>
<dbReference type="Proteomes" id="UP000094626">
    <property type="component" value="Plasmid pSA2"/>
</dbReference>
<geneLocation type="plasmid" evidence="1 2">
    <name>pSA2</name>
</geneLocation>
<evidence type="ECO:0008006" key="3">
    <source>
        <dbReference type="Google" id="ProtNLM"/>
    </source>
</evidence>
<organism evidence="1 2">
    <name type="scientific">Novosphingobium resinovorum</name>
    <dbReference type="NCBI Taxonomy" id="158500"/>
    <lineage>
        <taxon>Bacteria</taxon>
        <taxon>Pseudomonadati</taxon>
        <taxon>Pseudomonadota</taxon>
        <taxon>Alphaproteobacteria</taxon>
        <taxon>Sphingomonadales</taxon>
        <taxon>Sphingomonadaceae</taxon>
        <taxon>Novosphingobium</taxon>
    </lineage>
</organism>
<dbReference type="InterPro" id="IPR021341">
    <property type="entry name" value="DUF2958"/>
</dbReference>
<dbReference type="EMBL" id="CP017077">
    <property type="protein sequence ID" value="AOR80809.1"/>
    <property type="molecule type" value="Genomic_DNA"/>
</dbReference>
<accession>A0A1D8AFC9</accession>
<dbReference type="OrthoDB" id="1070337at2"/>